<keyword evidence="3" id="KW-0687">Ribonucleoprotein</keyword>
<evidence type="ECO:0000256" key="3">
    <source>
        <dbReference type="ARBA" id="ARBA00023274"/>
    </source>
</evidence>
<dbReference type="InterPro" id="IPR012677">
    <property type="entry name" value="Nucleotide-bd_a/b_plait_sf"/>
</dbReference>
<evidence type="ECO:0000256" key="4">
    <source>
        <dbReference type="ARBA" id="ARBA00039977"/>
    </source>
</evidence>
<dbReference type="OrthoDB" id="275582at2759"/>
<protein>
    <recommendedName>
        <fullName evidence="4">Large ribosomal subunit protein uL23m</fullName>
    </recommendedName>
</protein>
<dbReference type="OMA" id="HAKFTRG"/>
<dbReference type="PANTHER" id="PTHR12059">
    <property type="entry name" value="RIBOSOMAL PROTEIN L23-RELATED"/>
    <property type="match status" value="1"/>
</dbReference>
<dbReference type="GO" id="GO:0032543">
    <property type="term" value="P:mitochondrial translation"/>
    <property type="evidence" value="ECO:0007669"/>
    <property type="project" value="EnsemblFungi"/>
</dbReference>
<dbReference type="STRING" id="322104.A3GFG4"/>
<dbReference type="AlphaFoldDB" id="A3GFG4"/>
<dbReference type="HOGENOM" id="CLU_084850_0_0_1"/>
<dbReference type="eggNOG" id="KOG4089">
    <property type="taxonomic scope" value="Eukaryota"/>
</dbReference>
<dbReference type="GO" id="GO:0003735">
    <property type="term" value="F:structural constituent of ribosome"/>
    <property type="evidence" value="ECO:0007669"/>
    <property type="project" value="EnsemblFungi"/>
</dbReference>
<dbReference type="Pfam" id="PF00276">
    <property type="entry name" value="Ribosomal_L23"/>
    <property type="match status" value="1"/>
</dbReference>
<dbReference type="FunFam" id="3.30.70.330:FF:000614">
    <property type="entry name" value="Mrp20p"/>
    <property type="match status" value="1"/>
</dbReference>
<reference evidence="5 6" key="1">
    <citation type="journal article" date="2007" name="Nat. Biotechnol.">
        <title>Genome sequence of the lignocellulose-bioconverting and xylose-fermenting yeast Pichia stipitis.</title>
        <authorList>
            <person name="Jeffries T.W."/>
            <person name="Grigoriev I.V."/>
            <person name="Grimwood J."/>
            <person name="Laplaza J.M."/>
            <person name="Aerts A."/>
            <person name="Salamov A."/>
            <person name="Schmutz J."/>
            <person name="Lindquist E."/>
            <person name="Dehal P."/>
            <person name="Shapiro H."/>
            <person name="Jin Y.S."/>
            <person name="Passoth V."/>
            <person name="Richardson P.M."/>
        </authorList>
    </citation>
    <scope>NUCLEOTIDE SEQUENCE [LARGE SCALE GENOMIC DNA]</scope>
    <source>
        <strain evidence="6">ATCC 58785 / CBS 6054 / NBRC 10063 / NRRL Y-11545</strain>
    </source>
</reference>
<dbReference type="FunCoup" id="A3GFG4">
    <property type="interactions" value="261"/>
</dbReference>
<keyword evidence="6" id="KW-1185">Reference proteome</keyword>
<dbReference type="SUPFAM" id="SSF54189">
    <property type="entry name" value="Ribosomal proteins S24e, L23 and L15e"/>
    <property type="match status" value="1"/>
</dbReference>
<comment type="similarity">
    <text evidence="1">Belongs to the universal ribosomal protein uL23 family.</text>
</comment>
<evidence type="ECO:0000313" key="6">
    <source>
        <dbReference type="Proteomes" id="UP000002258"/>
    </source>
</evidence>
<dbReference type="GO" id="GO:0005762">
    <property type="term" value="C:mitochondrial large ribosomal subunit"/>
    <property type="evidence" value="ECO:0007669"/>
    <property type="project" value="EnsemblFungi"/>
</dbReference>
<dbReference type="Proteomes" id="UP000002258">
    <property type="component" value="Chromosome 1"/>
</dbReference>
<dbReference type="Gene3D" id="3.30.70.330">
    <property type="match status" value="1"/>
</dbReference>
<sequence length="283" mass="33127">MSNRALQSVFTRALHFKHSAKNYPKLNVNDVELEKPRYGFRKDREPLLSQQVKNTLFPSTEIKQKYIANNKPVPIKYRSNSDQIARRNFEKFQDEVALGQAHFRIGENQIYFPQGRICLLRPNAKHSPYQAKFLVPKSMNKMDLRDYLWHVYGLRALNVTVQLLHAKFVRGPYDYARYRGPQYKKMTIDMAEPFVWPEVDAELVELAEYQREEESETMIQKNRAGSDQLKPIDTFGGIYKTEPLPNVFVSDKVKKQGESLVKNHTERVESQADRELVSKFLNL</sequence>
<gene>
    <name evidence="5" type="ORF">PICST_28237</name>
</gene>
<evidence type="ECO:0000256" key="2">
    <source>
        <dbReference type="ARBA" id="ARBA00022980"/>
    </source>
</evidence>
<evidence type="ECO:0000256" key="1">
    <source>
        <dbReference type="ARBA" id="ARBA00006700"/>
    </source>
</evidence>
<evidence type="ECO:0000313" key="5">
    <source>
        <dbReference type="EMBL" id="EAZ63752.2"/>
    </source>
</evidence>
<name>A3GFG4_PICST</name>
<dbReference type="InterPro" id="IPR012678">
    <property type="entry name" value="Ribosomal_uL23/eL15/eS24_sf"/>
</dbReference>
<comment type="caution">
    <text evidence="5">The sequence shown here is derived from an EMBL/GenBank/DDBJ whole genome shotgun (WGS) entry which is preliminary data.</text>
</comment>
<organism evidence="5 6">
    <name type="scientific">Scheffersomyces stipitis (strain ATCC 58785 / CBS 6054 / NBRC 10063 / NRRL Y-11545)</name>
    <name type="common">Yeast</name>
    <name type="synonym">Pichia stipitis</name>
    <dbReference type="NCBI Taxonomy" id="322104"/>
    <lineage>
        <taxon>Eukaryota</taxon>
        <taxon>Fungi</taxon>
        <taxon>Dikarya</taxon>
        <taxon>Ascomycota</taxon>
        <taxon>Saccharomycotina</taxon>
        <taxon>Pichiomycetes</taxon>
        <taxon>Debaryomycetaceae</taxon>
        <taxon>Scheffersomyces</taxon>
    </lineage>
</organism>
<keyword evidence="2" id="KW-0689">Ribosomal protein</keyword>
<dbReference type="PANTHER" id="PTHR12059:SF5">
    <property type="entry name" value="LARGE RIBOSOMAL SUBUNIT PROTEIN UL23M"/>
    <property type="match status" value="1"/>
</dbReference>
<dbReference type="InterPro" id="IPR013025">
    <property type="entry name" value="Ribosomal_uL23-like"/>
</dbReference>
<proteinExistence type="inferred from homology"/>
<dbReference type="InParanoid" id="A3GFG4"/>
<dbReference type="KEGG" id="pic:PICST_28237"/>
<dbReference type="RefSeq" id="XP_001387775.2">
    <property type="nucleotide sequence ID" value="XM_001387738.1"/>
</dbReference>
<accession>A3GFG4</accession>
<dbReference type="GeneID" id="4851013"/>
<dbReference type="EMBL" id="AAVQ01000001">
    <property type="protein sequence ID" value="EAZ63752.2"/>
    <property type="molecule type" value="Genomic_DNA"/>
</dbReference>